<dbReference type="RefSeq" id="WP_010939107.1">
    <property type="nucleotide sequence ID" value="NC_008751.1"/>
</dbReference>
<dbReference type="KEGG" id="dvl:Dvul_1340"/>
<evidence type="ECO:0000256" key="10">
    <source>
        <dbReference type="ARBA" id="ARBA00023136"/>
    </source>
</evidence>
<dbReference type="SMART" id="SM01323">
    <property type="entry name" value="YajC"/>
    <property type="match status" value="1"/>
</dbReference>
<dbReference type="AlphaFoldDB" id="A0A0H3A7T6"/>
<comment type="similarity">
    <text evidence="2">Belongs to the YajC family.</text>
</comment>
<evidence type="ECO:0000256" key="11">
    <source>
        <dbReference type="SAM" id="Phobius"/>
    </source>
</evidence>
<dbReference type="Pfam" id="PF02699">
    <property type="entry name" value="YajC"/>
    <property type="match status" value="1"/>
</dbReference>
<keyword evidence="9" id="KW-0811">Translocation</keyword>
<evidence type="ECO:0000256" key="8">
    <source>
        <dbReference type="ARBA" id="ARBA00022989"/>
    </source>
</evidence>
<evidence type="ECO:0000256" key="2">
    <source>
        <dbReference type="ARBA" id="ARBA00006742"/>
    </source>
</evidence>
<dbReference type="PANTHER" id="PTHR33909">
    <property type="entry name" value="SEC TRANSLOCON ACCESSORY COMPLEX SUBUNIT YAJC"/>
    <property type="match status" value="1"/>
</dbReference>
<sequence length="121" mass="12809">MLWTTAAYAMGAGQQAGAEGGAAALTSFVPLILMFAIFYFLLIRPQQKRAKEHKAMLDALGKGEHVLTAGGLYGRIVDIDADTVTLDLGETKVKIGRGFITGVVDPSKKAAPKKSDAKDSK</sequence>
<dbReference type="HOGENOM" id="CLU_116157_2_0_7"/>
<dbReference type="PANTHER" id="PTHR33909:SF1">
    <property type="entry name" value="SEC TRANSLOCON ACCESSORY COMPLEX SUBUNIT YAJC"/>
    <property type="match status" value="1"/>
</dbReference>
<dbReference type="GO" id="GO:0005886">
    <property type="term" value="C:plasma membrane"/>
    <property type="evidence" value="ECO:0007669"/>
    <property type="project" value="UniProtKB-SubCell"/>
</dbReference>
<feature type="transmembrane region" description="Helical" evidence="11">
    <location>
        <begin position="20"/>
        <end position="42"/>
    </location>
</feature>
<evidence type="ECO:0000256" key="7">
    <source>
        <dbReference type="ARBA" id="ARBA00022927"/>
    </source>
</evidence>
<dbReference type="GO" id="GO:0015031">
    <property type="term" value="P:protein transport"/>
    <property type="evidence" value="ECO:0007669"/>
    <property type="project" value="UniProtKB-KW"/>
</dbReference>
<dbReference type="NCBIfam" id="TIGR00739">
    <property type="entry name" value="yajC"/>
    <property type="match status" value="1"/>
</dbReference>
<accession>A0A0H3A7T6</accession>
<evidence type="ECO:0000256" key="3">
    <source>
        <dbReference type="ARBA" id="ARBA00014962"/>
    </source>
</evidence>
<evidence type="ECO:0000256" key="5">
    <source>
        <dbReference type="ARBA" id="ARBA00022475"/>
    </source>
</evidence>
<keyword evidence="6 11" id="KW-0812">Transmembrane</keyword>
<dbReference type="Proteomes" id="UP000009173">
    <property type="component" value="Chromosome"/>
</dbReference>
<keyword evidence="8 11" id="KW-1133">Transmembrane helix</keyword>
<evidence type="ECO:0000256" key="4">
    <source>
        <dbReference type="ARBA" id="ARBA00022448"/>
    </source>
</evidence>
<keyword evidence="4" id="KW-0813">Transport</keyword>
<evidence type="ECO:0000313" key="13">
    <source>
        <dbReference type="Proteomes" id="UP000009173"/>
    </source>
</evidence>
<protein>
    <recommendedName>
        <fullName evidence="3">Sec translocon accessory complex subunit YajC</fullName>
    </recommendedName>
</protein>
<proteinExistence type="inferred from homology"/>
<evidence type="ECO:0000256" key="1">
    <source>
        <dbReference type="ARBA" id="ARBA00004162"/>
    </source>
</evidence>
<dbReference type="EMBL" id="CP000527">
    <property type="protein sequence ID" value="ABM28358.1"/>
    <property type="molecule type" value="Genomic_DNA"/>
</dbReference>
<evidence type="ECO:0000313" key="12">
    <source>
        <dbReference type="EMBL" id="ABM28358.1"/>
    </source>
</evidence>
<keyword evidence="10 11" id="KW-0472">Membrane</keyword>
<dbReference type="PRINTS" id="PR01853">
    <property type="entry name" value="YAJCTRNLCASE"/>
</dbReference>
<dbReference type="InterPro" id="IPR003849">
    <property type="entry name" value="Preprotein_translocase_YajC"/>
</dbReference>
<name>A0A0H3A7T6_NITV4</name>
<keyword evidence="7" id="KW-0653">Protein transport</keyword>
<gene>
    <name evidence="12" type="ordered locus">Dvul_1340</name>
</gene>
<keyword evidence="5" id="KW-1003">Cell membrane</keyword>
<organism evidence="12 13">
    <name type="scientific">Nitratidesulfovibrio vulgaris (strain DP4)</name>
    <name type="common">Desulfovibrio vulgaris</name>
    <dbReference type="NCBI Taxonomy" id="391774"/>
    <lineage>
        <taxon>Bacteria</taxon>
        <taxon>Pseudomonadati</taxon>
        <taxon>Thermodesulfobacteriota</taxon>
        <taxon>Desulfovibrionia</taxon>
        <taxon>Desulfovibrionales</taxon>
        <taxon>Desulfovibrionaceae</taxon>
        <taxon>Nitratidesulfovibrio</taxon>
    </lineage>
</organism>
<evidence type="ECO:0000256" key="9">
    <source>
        <dbReference type="ARBA" id="ARBA00023010"/>
    </source>
</evidence>
<reference evidence="13" key="1">
    <citation type="journal article" date="2009" name="Environ. Microbiol.">
        <title>Contribution of mobile genetic elements to Desulfovibrio vulgaris genome plasticity.</title>
        <authorList>
            <person name="Walker C.B."/>
            <person name="Stolyar S."/>
            <person name="Chivian D."/>
            <person name="Pinel N."/>
            <person name="Gabster J.A."/>
            <person name="Dehal P.S."/>
            <person name="He Z."/>
            <person name="Yang Z.K."/>
            <person name="Yen H.C."/>
            <person name="Zhou J."/>
            <person name="Wall J.D."/>
            <person name="Hazen T.C."/>
            <person name="Arkin A.P."/>
            <person name="Stahl D.A."/>
        </authorList>
    </citation>
    <scope>NUCLEOTIDE SEQUENCE [LARGE SCALE GENOMIC DNA]</scope>
    <source>
        <strain evidence="13">DP4</strain>
    </source>
</reference>
<evidence type="ECO:0000256" key="6">
    <source>
        <dbReference type="ARBA" id="ARBA00022692"/>
    </source>
</evidence>
<comment type="subcellular location">
    <subcellularLocation>
        <location evidence="1">Cell membrane</location>
        <topology evidence="1">Single-pass membrane protein</topology>
    </subcellularLocation>
</comment>